<dbReference type="EMBL" id="CP002542">
    <property type="protein sequence ID" value="AEA44187.1"/>
    <property type="molecule type" value="Genomic_DNA"/>
</dbReference>
<reference evidence="1 2" key="1">
    <citation type="journal article" date="2011" name="Stand. Genomic Sci.">
        <title>Complete genome sequence of the gliding freshwater bacterium Fluviicola taffensis type strain (RW262).</title>
        <authorList>
            <person name="Woyke T."/>
            <person name="Chertkov O."/>
            <person name="Lapidus A."/>
            <person name="Nolan M."/>
            <person name="Lucas S."/>
            <person name="Del Rio T.G."/>
            <person name="Tice H."/>
            <person name="Cheng J.F."/>
            <person name="Tapia R."/>
            <person name="Han C."/>
            <person name="Goodwin L."/>
            <person name="Pitluck S."/>
            <person name="Liolios K."/>
            <person name="Pagani I."/>
            <person name="Ivanova N."/>
            <person name="Huntemann M."/>
            <person name="Mavromatis K."/>
            <person name="Mikhailova N."/>
            <person name="Pati A."/>
            <person name="Chen A."/>
            <person name="Palaniappan K."/>
            <person name="Land M."/>
            <person name="Hauser L."/>
            <person name="Brambilla E.M."/>
            <person name="Rohde M."/>
            <person name="Mwirichia R."/>
            <person name="Sikorski J."/>
            <person name="Tindall B.J."/>
            <person name="Goker M."/>
            <person name="Bristow J."/>
            <person name="Eisen J.A."/>
            <person name="Markowitz V."/>
            <person name="Hugenholtz P."/>
            <person name="Klenk H.P."/>
            <person name="Kyrpides N.C."/>
        </authorList>
    </citation>
    <scope>NUCLEOTIDE SEQUENCE [LARGE SCALE GENOMIC DNA]</scope>
    <source>
        <strain evidence="2">DSM 16823 / RW262 / RW262</strain>
    </source>
</reference>
<dbReference type="AlphaFoldDB" id="F2IAN2"/>
<proteinExistence type="predicted"/>
<dbReference type="OrthoDB" id="1466828at2"/>
<protein>
    <recommendedName>
        <fullName evidence="3">Lipoprotein</fullName>
    </recommendedName>
</protein>
<gene>
    <name evidence="1" type="ordered locus">Fluta_2201</name>
</gene>
<evidence type="ECO:0000313" key="2">
    <source>
        <dbReference type="Proteomes" id="UP000007463"/>
    </source>
</evidence>
<dbReference type="HOGENOM" id="CLU_1576167_0_0_10"/>
<dbReference type="KEGG" id="fte:Fluta_2201"/>
<name>F2IAN2_FLUTR</name>
<evidence type="ECO:0008006" key="3">
    <source>
        <dbReference type="Google" id="ProtNLM"/>
    </source>
</evidence>
<dbReference type="Proteomes" id="UP000007463">
    <property type="component" value="Chromosome"/>
</dbReference>
<dbReference type="PROSITE" id="PS51257">
    <property type="entry name" value="PROKAR_LIPOPROTEIN"/>
    <property type="match status" value="1"/>
</dbReference>
<dbReference type="RefSeq" id="WP_013686957.1">
    <property type="nucleotide sequence ID" value="NC_015321.1"/>
</dbReference>
<reference evidence="2" key="2">
    <citation type="submission" date="2011-02" db="EMBL/GenBank/DDBJ databases">
        <title>The complete genome of Fluviicola taffensis DSM 16823.</title>
        <authorList>
            <consortium name="US DOE Joint Genome Institute (JGI-PGF)"/>
            <person name="Lucas S."/>
            <person name="Copeland A."/>
            <person name="Lapidus A."/>
            <person name="Bruce D."/>
            <person name="Goodwin L."/>
            <person name="Pitluck S."/>
            <person name="Kyrpides N."/>
            <person name="Mavromatis K."/>
            <person name="Ivanova N."/>
            <person name="Mikhailova N."/>
            <person name="Pagani I."/>
            <person name="Chertkov O."/>
            <person name="Detter J.C."/>
            <person name="Han C."/>
            <person name="Tapia R."/>
            <person name="Land M."/>
            <person name="Hauser L."/>
            <person name="Markowitz V."/>
            <person name="Cheng J.-F."/>
            <person name="Hugenholtz P."/>
            <person name="Woyke T."/>
            <person name="Wu D."/>
            <person name="Tindall B."/>
            <person name="Pomrenke H.G."/>
            <person name="Brambilla E."/>
            <person name="Klenk H.-P."/>
            <person name="Eisen J.A."/>
        </authorList>
    </citation>
    <scope>NUCLEOTIDE SEQUENCE [LARGE SCALE GENOMIC DNA]</scope>
    <source>
        <strain evidence="2">DSM 16823 / RW262 / RW262</strain>
    </source>
</reference>
<organism evidence="1 2">
    <name type="scientific">Fluviicola taffensis (strain DSM 16823 / NCIMB 13979 / RW262)</name>
    <dbReference type="NCBI Taxonomy" id="755732"/>
    <lineage>
        <taxon>Bacteria</taxon>
        <taxon>Pseudomonadati</taxon>
        <taxon>Bacteroidota</taxon>
        <taxon>Flavobacteriia</taxon>
        <taxon>Flavobacteriales</taxon>
        <taxon>Crocinitomicaceae</taxon>
        <taxon>Fluviicola</taxon>
    </lineage>
</organism>
<accession>F2IAN2</accession>
<keyword evidence="2" id="KW-1185">Reference proteome</keyword>
<sequence length="169" mass="17832" precursor="true">MKNSKKSFFTILLGMGLLVVSCKKEGCTDSSASNYNEDAKKDNGSCTYPPVAQTGFTWKENGGSEMVADSAFWTTGAWGTGIRAYKGGMANFFEINWQGADNNSVGIKTLDSAYGFTFLKNSDSYTGTSGQTLEITAVSGNSISGNFSAPVTGGTITTVTGTFTSINKH</sequence>
<evidence type="ECO:0000313" key="1">
    <source>
        <dbReference type="EMBL" id="AEA44187.1"/>
    </source>
</evidence>